<reference evidence="1" key="2">
    <citation type="submission" date="2020-06" db="EMBL/GenBank/DDBJ databases">
        <title>Whole Genome Sequence of Bradyrhizobium sp. Strain 323S2.</title>
        <authorList>
            <person name="Bromfield E.S.P."/>
        </authorList>
    </citation>
    <scope>NUCLEOTIDE SEQUENCE [LARGE SCALE GENOMIC DNA]</scope>
    <source>
        <strain evidence="1">323S2</strain>
    </source>
</reference>
<accession>A0A7Z0QH66</accession>
<organism evidence="1">
    <name type="scientific">Bradyrhizobium barranii subsp. barranii</name>
    <dbReference type="NCBI Taxonomy" id="2823807"/>
    <lineage>
        <taxon>Bacteria</taxon>
        <taxon>Pseudomonadati</taxon>
        <taxon>Pseudomonadota</taxon>
        <taxon>Alphaproteobacteria</taxon>
        <taxon>Hyphomicrobiales</taxon>
        <taxon>Nitrobacteraceae</taxon>
        <taxon>Bradyrhizobium</taxon>
        <taxon>Bradyrhizobium barranii</taxon>
    </lineage>
</organism>
<dbReference type="EMBL" id="JACBFH010000001">
    <property type="protein sequence ID" value="NYY94403.1"/>
    <property type="molecule type" value="Genomic_DNA"/>
</dbReference>
<sequence length="117" mass="13550">MKHKLTILPIPLPRWLELIETLTLAERSAFTYLVAVYCRDGFLPNDDKVLAQIARVSLRGWLKMRPRLALKFPCEGWRWPEIDATIARREKISGKRSDAGAKGNFVRLHGMHNKRRA</sequence>
<proteinExistence type="predicted"/>
<name>A0A7Z0QH66_9BRAD</name>
<evidence type="ECO:0000313" key="2">
    <source>
        <dbReference type="EMBL" id="UGX98749.1"/>
    </source>
</evidence>
<protein>
    <submittedName>
        <fullName evidence="1">DUF1376 domain-containing protein</fullName>
    </submittedName>
</protein>
<dbReference type="Proteomes" id="UP000564836">
    <property type="component" value="Chromosome"/>
</dbReference>
<dbReference type="EMBL" id="CP088280">
    <property type="protein sequence ID" value="UGX98749.1"/>
    <property type="molecule type" value="Genomic_DNA"/>
</dbReference>
<reference evidence="2 3" key="3">
    <citation type="journal article" date="2022" name="Int. J. Syst. Evol. Microbiol.">
        <title>Strains of Bradyrhizobium barranii sp. nov. associated with legumes native to Canada are symbionts of soybeans and belong to different subspecies (subsp. barranii subsp. nov. and subsp. apii subsp. nov.) and symbiovars (sv. glycinearum and sv. septentrionale).</title>
        <authorList>
            <person name="Bromfield E.S.P."/>
            <person name="Cloutier S."/>
            <person name="Wasai-Hara S."/>
            <person name="Minamisawa K."/>
        </authorList>
    </citation>
    <scope>NUCLEOTIDE SEQUENCE [LARGE SCALE GENOMIC DNA]</scope>
    <source>
        <strain evidence="2 3">323S2</strain>
    </source>
</reference>
<dbReference type="RefSeq" id="WP_166352921.1">
    <property type="nucleotide sequence ID" value="NZ_CP088280.1"/>
</dbReference>
<dbReference type="AlphaFoldDB" id="A0A7Z0QH66"/>
<reference evidence="2 3" key="1">
    <citation type="journal article" date="2017" name="Syst. Appl. Microbiol.">
        <title>Soybeans inoculated with root zone soils of Canadian native legumes harbour diverse and novel Bradyrhizobium spp. that possess agricultural potential.</title>
        <authorList>
            <person name="Bromfield E.S.P."/>
            <person name="Cloutier S."/>
            <person name="Tambong J.T."/>
            <person name="Tran Thi T.V."/>
        </authorList>
    </citation>
    <scope>NUCLEOTIDE SEQUENCE [LARGE SCALE GENOMIC DNA]</scope>
    <source>
        <strain evidence="2 3">323S2</strain>
    </source>
</reference>
<evidence type="ECO:0000313" key="1">
    <source>
        <dbReference type="EMBL" id="NYY94403.1"/>
    </source>
</evidence>
<evidence type="ECO:0000313" key="3">
    <source>
        <dbReference type="Proteomes" id="UP000564836"/>
    </source>
</evidence>
<gene>
    <name evidence="2" type="ORF">G6321_00027995</name>
    <name evidence="1" type="ORF">G6321_40240</name>
</gene>